<evidence type="ECO:0000256" key="2">
    <source>
        <dbReference type="SAM" id="MobiDB-lite"/>
    </source>
</evidence>
<feature type="region of interest" description="Disordered" evidence="2">
    <location>
        <begin position="49"/>
        <end position="111"/>
    </location>
</feature>
<proteinExistence type="predicted"/>
<accession>A0A0S4JTP1</accession>
<dbReference type="Pfam" id="PF15247">
    <property type="entry name" value="SLBP_RNA_bind"/>
    <property type="match status" value="1"/>
</dbReference>
<feature type="compositionally biased region" description="Basic and acidic residues" evidence="2">
    <location>
        <begin position="87"/>
        <end position="100"/>
    </location>
</feature>
<dbReference type="EMBL" id="CYKH01002164">
    <property type="protein sequence ID" value="CUG93582.1"/>
    <property type="molecule type" value="Genomic_DNA"/>
</dbReference>
<dbReference type="VEuPathDB" id="TriTrypDB:BSAL_43605"/>
<evidence type="ECO:0000256" key="1">
    <source>
        <dbReference type="SAM" id="Coils"/>
    </source>
</evidence>
<keyword evidence="1" id="KW-0175">Coiled coil</keyword>
<gene>
    <name evidence="4" type="ORF">BSAL_43605</name>
</gene>
<dbReference type="AlphaFoldDB" id="A0A0S4JTP1"/>
<dbReference type="GO" id="GO:0003723">
    <property type="term" value="F:RNA binding"/>
    <property type="evidence" value="ECO:0007669"/>
    <property type="project" value="InterPro"/>
</dbReference>
<dbReference type="Proteomes" id="UP000051952">
    <property type="component" value="Unassembled WGS sequence"/>
</dbReference>
<feature type="compositionally biased region" description="Low complexity" evidence="2">
    <location>
        <begin position="101"/>
        <end position="111"/>
    </location>
</feature>
<dbReference type="Gene3D" id="1.10.8.1120">
    <property type="entry name" value="Histone RNA hairpin-binding protein RNA-binding domain"/>
    <property type="match status" value="1"/>
</dbReference>
<dbReference type="InterPro" id="IPR029344">
    <property type="entry name" value="SLBP_RNA_bind"/>
</dbReference>
<feature type="compositionally biased region" description="Low complexity" evidence="2">
    <location>
        <begin position="287"/>
        <end position="300"/>
    </location>
</feature>
<dbReference type="InterPro" id="IPR038294">
    <property type="entry name" value="SLBP_RNA_bind_sf"/>
</dbReference>
<reference evidence="5" key="1">
    <citation type="submission" date="2015-09" db="EMBL/GenBank/DDBJ databases">
        <authorList>
            <consortium name="Pathogen Informatics"/>
        </authorList>
    </citation>
    <scope>NUCLEOTIDE SEQUENCE [LARGE SCALE GENOMIC DNA]</scope>
    <source>
        <strain evidence="5">Lake Konstanz</strain>
    </source>
</reference>
<name>A0A0S4JTP1_BODSA</name>
<evidence type="ECO:0000313" key="5">
    <source>
        <dbReference type="Proteomes" id="UP000051952"/>
    </source>
</evidence>
<feature type="region of interest" description="Disordered" evidence="2">
    <location>
        <begin position="249"/>
        <end position="305"/>
    </location>
</feature>
<dbReference type="OrthoDB" id="265795at2759"/>
<protein>
    <recommendedName>
        <fullName evidence="3">Histone RNA hairpin-binding protein RNA-binding domain-containing protein</fullName>
    </recommendedName>
</protein>
<sequence>MNRQHPITPRVLVRCSKRAFDAQLSDWRTSLHRYDAVVVDAVEIVCENRQSNNGDNDKPDAQTCDKPSPTPPAVDVADVASPPPATTKERATSRKSRAAEPPRGGAPPAASTAAIVATRVNSTTALSIPAALPADQTFDDTMSNNQNMELEVSEKKTLRKQMKKLKREYMRSKTSVSDADLKRIVMQQCFPTRVAALSNSANCTTPTEYTKLSVVCDHFKKLQESGVPASQWTLPLCCRHSMRTPPQVFGHSGLAEGGTHPHGITRDNRPISAVRGGAPPPPGGDTGHQQQQQNGSSSPNNHDESPLIAATDARRCMALSPSSSPLDRLPVRQQHNNGWVPNSFCNASMGSPMLHGVACVGGGGSGGALRRQGSTPTLFEFNHMSAGSSPFPRTPTMQTFSSAAPTMQTFSSAAPFSGKPFVQVGVVPTLPTN</sequence>
<feature type="domain" description="Histone RNA hairpin-binding protein RNA-binding" evidence="3">
    <location>
        <begin position="3"/>
        <end position="35"/>
    </location>
</feature>
<feature type="non-terminal residue" evidence="4">
    <location>
        <position position="433"/>
    </location>
</feature>
<evidence type="ECO:0000313" key="4">
    <source>
        <dbReference type="EMBL" id="CUG93582.1"/>
    </source>
</evidence>
<organism evidence="4 5">
    <name type="scientific">Bodo saltans</name>
    <name type="common">Flagellated protozoan</name>
    <dbReference type="NCBI Taxonomy" id="75058"/>
    <lineage>
        <taxon>Eukaryota</taxon>
        <taxon>Discoba</taxon>
        <taxon>Euglenozoa</taxon>
        <taxon>Kinetoplastea</taxon>
        <taxon>Metakinetoplastina</taxon>
        <taxon>Eubodonida</taxon>
        <taxon>Bodonidae</taxon>
        <taxon>Bodo</taxon>
    </lineage>
</organism>
<feature type="coiled-coil region" evidence="1">
    <location>
        <begin position="148"/>
        <end position="175"/>
    </location>
</feature>
<evidence type="ECO:0000259" key="3">
    <source>
        <dbReference type="Pfam" id="PF15247"/>
    </source>
</evidence>
<keyword evidence="5" id="KW-1185">Reference proteome</keyword>